<dbReference type="GO" id="GO:0043565">
    <property type="term" value="F:sequence-specific DNA binding"/>
    <property type="evidence" value="ECO:0000318"/>
    <property type="project" value="GO_Central"/>
</dbReference>
<reference evidence="4 5" key="2">
    <citation type="journal article" date="2018" name="Plant J.">
        <title>The Physcomitrella patens chromosome-scale assembly reveals moss genome structure and evolution.</title>
        <authorList>
            <person name="Lang D."/>
            <person name="Ullrich K.K."/>
            <person name="Murat F."/>
            <person name="Fuchs J."/>
            <person name="Jenkins J."/>
            <person name="Haas F.B."/>
            <person name="Piednoel M."/>
            <person name="Gundlach H."/>
            <person name="Van Bel M."/>
            <person name="Meyberg R."/>
            <person name="Vives C."/>
            <person name="Morata J."/>
            <person name="Symeonidi A."/>
            <person name="Hiss M."/>
            <person name="Muchero W."/>
            <person name="Kamisugi Y."/>
            <person name="Saleh O."/>
            <person name="Blanc G."/>
            <person name="Decker E.L."/>
            <person name="van Gessel N."/>
            <person name="Grimwood J."/>
            <person name="Hayes R.D."/>
            <person name="Graham S.W."/>
            <person name="Gunter L.E."/>
            <person name="McDaniel S.F."/>
            <person name="Hoernstein S.N.W."/>
            <person name="Larsson A."/>
            <person name="Li F.W."/>
            <person name="Perroud P.F."/>
            <person name="Phillips J."/>
            <person name="Ranjan P."/>
            <person name="Rokshar D.S."/>
            <person name="Rothfels C.J."/>
            <person name="Schneider L."/>
            <person name="Shu S."/>
            <person name="Stevenson D.W."/>
            <person name="Thummler F."/>
            <person name="Tillich M."/>
            <person name="Villarreal Aguilar J.C."/>
            <person name="Widiez T."/>
            <person name="Wong G.K."/>
            <person name="Wymore A."/>
            <person name="Zhang Y."/>
            <person name="Zimmer A.D."/>
            <person name="Quatrano R.S."/>
            <person name="Mayer K.F.X."/>
            <person name="Goodstein D."/>
            <person name="Casacuberta J.M."/>
            <person name="Vandepoele K."/>
            <person name="Reski R."/>
            <person name="Cuming A.C."/>
            <person name="Tuskan G.A."/>
            <person name="Maumus F."/>
            <person name="Salse J."/>
            <person name="Schmutz J."/>
            <person name="Rensing S.A."/>
        </authorList>
    </citation>
    <scope>NUCLEOTIDE SEQUENCE [LARGE SCALE GENOMIC DNA]</scope>
    <source>
        <strain evidence="4 5">cv. Gransden 2004</strain>
    </source>
</reference>
<dbReference type="Gramene" id="Pp3c12_10V3.8">
    <property type="protein sequence ID" value="Pp3c12_10V3.8"/>
    <property type="gene ID" value="Pp3c12_10"/>
</dbReference>
<dbReference type="GO" id="GO:0006355">
    <property type="term" value="P:regulation of DNA-templated transcription"/>
    <property type="evidence" value="ECO:0000318"/>
    <property type="project" value="GO_Central"/>
</dbReference>
<dbReference type="Pfam" id="PF03514">
    <property type="entry name" value="GRAS"/>
    <property type="match status" value="2"/>
</dbReference>
<evidence type="ECO:0000313" key="5">
    <source>
        <dbReference type="Proteomes" id="UP000006727"/>
    </source>
</evidence>
<keyword evidence="5" id="KW-1185">Reference proteome</keyword>
<dbReference type="PANTHER" id="PTHR31636">
    <property type="entry name" value="OSJNBA0084A10.13 PROTEIN-RELATED"/>
    <property type="match status" value="1"/>
</dbReference>
<keyword evidence="2" id="KW-0804">Transcription</keyword>
<evidence type="ECO:0000256" key="2">
    <source>
        <dbReference type="ARBA" id="ARBA00023163"/>
    </source>
</evidence>
<dbReference type="GO" id="GO:0005634">
    <property type="term" value="C:nucleus"/>
    <property type="evidence" value="ECO:0000318"/>
    <property type="project" value="GO_Central"/>
</dbReference>
<dbReference type="GO" id="GO:0003700">
    <property type="term" value="F:DNA-binding transcription factor activity"/>
    <property type="evidence" value="ECO:0000318"/>
    <property type="project" value="GO_Central"/>
</dbReference>
<reference evidence="4" key="3">
    <citation type="submission" date="2020-12" db="UniProtKB">
        <authorList>
            <consortium name="EnsemblPlants"/>
        </authorList>
    </citation>
    <scope>IDENTIFICATION</scope>
</reference>
<sequence>MVITAGSSGGAGSGSESTRINQMRAAEEQWWVDVLAPVSVIGSSAVSQQESVAPNANVEFGVPRLYVEEPDNMLFAQPADPIVMKLLMGDGQFCGQGDIQSVQRSRDIDTVMFEQDSWSSNQHQMCHHLGDKPPSRLTLPDHFTGGTFSSFLNSSVSLAPSIPNSDSHASFTSLPRALSLPSQLHDIPHNYPKGTGVSVLSTTTTPVASMSRPIGHPYLASSSFLDAMSVPPNASARGDCVAQSPLLGNSIYEDQLSQRNALTVDQTSLVMEERSVSMQGSLLSSPSSLYAVHLNFPSTTPAYHHQEPEEGFEHRGILQRSFSSLPSTASQNQRIKAPAMMSGDYLHQLSWNAGRMSPQWQKLAPLNRSLRATGERKRETINDRTLGALSPLSTVPGFCLGRPQDPGDSCEQVGVELKQEDVNLDTESIDGGVIPEGGLAIVNLLLRAAEAVDNGDAEMAKAILARLNQHISPSREQSIQRVAHYFREALETRIMGWENFVVQLSQDRVLHPLEEFHKVNAYVRFCEVSPYHKFAHFTANQAILETLEGEESIHIIDFQMGAGAQWASFLQDIACLRAAGKAVPTVRLTVVGTGADQIHATGAVVTRPECLEVSMFRLRDHEAVAVNFIFSLHELLDGDTSNGLATVLKAVLEARPKVVTTVEQEAYHSGPSFQQRFSEALQYYMFLFDSLTNPLEAGVDSSVNLSIESYLLAPEIMNIVACDGVARVKRHERLEHWRKRMLAARFHSRPLSEVSLLQSEILVTQLSSRSGFQVICDQGSLLLSWRGRPLLAASSWIC</sequence>
<name>A0A7I4AEI0_PHYPA</name>
<protein>
    <submittedName>
        <fullName evidence="4">Uncharacterized protein</fullName>
    </submittedName>
</protein>
<accession>A0A7I4AEI0</accession>
<dbReference type="EnsemblPlants" id="Pp3c12_10V3.8">
    <property type="protein sequence ID" value="Pp3c12_10V3.8"/>
    <property type="gene ID" value="Pp3c12_10"/>
</dbReference>
<evidence type="ECO:0000313" key="4">
    <source>
        <dbReference type="EnsemblPlants" id="Pp3c12_10V3.8"/>
    </source>
</evidence>
<dbReference type="Proteomes" id="UP000006727">
    <property type="component" value="Chromosome 12"/>
</dbReference>
<feature type="region of interest" description="Disordered" evidence="3">
    <location>
        <begin position="1"/>
        <end position="20"/>
    </location>
</feature>
<organism evidence="4 5">
    <name type="scientific">Physcomitrium patens</name>
    <name type="common">Spreading-leaved earth moss</name>
    <name type="synonym">Physcomitrella patens</name>
    <dbReference type="NCBI Taxonomy" id="3218"/>
    <lineage>
        <taxon>Eukaryota</taxon>
        <taxon>Viridiplantae</taxon>
        <taxon>Streptophyta</taxon>
        <taxon>Embryophyta</taxon>
        <taxon>Bryophyta</taxon>
        <taxon>Bryophytina</taxon>
        <taxon>Bryopsida</taxon>
        <taxon>Funariidae</taxon>
        <taxon>Funariales</taxon>
        <taxon>Funariaceae</taxon>
        <taxon>Physcomitrium</taxon>
    </lineage>
</organism>
<dbReference type="PROSITE" id="PS50985">
    <property type="entry name" value="GRAS"/>
    <property type="match status" value="1"/>
</dbReference>
<dbReference type="InterPro" id="IPR005202">
    <property type="entry name" value="TF_GRAS"/>
</dbReference>
<dbReference type="InParanoid" id="A0A7I4AEI0"/>
<dbReference type="EMBL" id="ABEU02000012">
    <property type="status" value="NOT_ANNOTATED_CDS"/>
    <property type="molecule type" value="Genomic_DNA"/>
</dbReference>
<evidence type="ECO:0000256" key="1">
    <source>
        <dbReference type="ARBA" id="ARBA00023015"/>
    </source>
</evidence>
<proteinExistence type="predicted"/>
<evidence type="ECO:0000256" key="3">
    <source>
        <dbReference type="SAM" id="MobiDB-lite"/>
    </source>
</evidence>
<keyword evidence="1" id="KW-0805">Transcription regulation</keyword>
<reference evidence="4 5" key="1">
    <citation type="journal article" date="2008" name="Science">
        <title>The Physcomitrella genome reveals evolutionary insights into the conquest of land by plants.</title>
        <authorList>
            <person name="Rensing S."/>
            <person name="Lang D."/>
            <person name="Zimmer A."/>
            <person name="Terry A."/>
            <person name="Salamov A."/>
            <person name="Shapiro H."/>
            <person name="Nishiyama T."/>
            <person name="Perroud P.-F."/>
            <person name="Lindquist E."/>
            <person name="Kamisugi Y."/>
            <person name="Tanahashi T."/>
            <person name="Sakakibara K."/>
            <person name="Fujita T."/>
            <person name="Oishi K."/>
            <person name="Shin-I T."/>
            <person name="Kuroki Y."/>
            <person name="Toyoda A."/>
            <person name="Suzuki Y."/>
            <person name="Hashimoto A."/>
            <person name="Yamaguchi K."/>
            <person name="Sugano A."/>
            <person name="Kohara Y."/>
            <person name="Fujiyama A."/>
            <person name="Anterola A."/>
            <person name="Aoki S."/>
            <person name="Ashton N."/>
            <person name="Barbazuk W.B."/>
            <person name="Barker E."/>
            <person name="Bennetzen J."/>
            <person name="Bezanilla M."/>
            <person name="Blankenship R."/>
            <person name="Cho S.H."/>
            <person name="Dutcher S."/>
            <person name="Estelle M."/>
            <person name="Fawcett J.A."/>
            <person name="Gundlach H."/>
            <person name="Hanada K."/>
            <person name="Heyl A."/>
            <person name="Hicks K.A."/>
            <person name="Hugh J."/>
            <person name="Lohr M."/>
            <person name="Mayer K."/>
            <person name="Melkozernov A."/>
            <person name="Murata T."/>
            <person name="Nelson D."/>
            <person name="Pils B."/>
            <person name="Prigge M."/>
            <person name="Reiss B."/>
            <person name="Renner T."/>
            <person name="Rombauts S."/>
            <person name="Rushton P."/>
            <person name="Sanderfoot A."/>
            <person name="Schween G."/>
            <person name="Shiu S.-H."/>
            <person name="Stueber K."/>
            <person name="Theodoulou F.L."/>
            <person name="Tu H."/>
            <person name="Van de Peer Y."/>
            <person name="Verrier P.J."/>
            <person name="Waters E."/>
            <person name="Wood A."/>
            <person name="Yang L."/>
            <person name="Cove D."/>
            <person name="Cuming A."/>
            <person name="Hasebe M."/>
            <person name="Lucas S."/>
            <person name="Mishler D.B."/>
            <person name="Reski R."/>
            <person name="Grigoriev I."/>
            <person name="Quatrano R.S."/>
            <person name="Boore J.L."/>
        </authorList>
    </citation>
    <scope>NUCLEOTIDE SEQUENCE [LARGE SCALE GENOMIC DNA]</scope>
    <source>
        <strain evidence="4 5">cv. Gransden 2004</strain>
    </source>
</reference>
<dbReference type="AlphaFoldDB" id="A0A7I4AEI0"/>